<proteinExistence type="predicted"/>
<sequence length="146" mass="16128">MEKGFGDDLSSSSSDGEKDEDDDGLRNSIKRINDLYNHSHKQKGYSQPLDHWVAVGVWIKIPGEMPPTAKAYNMSDEIPTQNPNPRFSDPVYDTSYGPAPNKVFRDGLLGRDEIGKRAGESVKRKKMDGGSGSEVAATIQSWERGL</sequence>
<dbReference type="EMBL" id="BKCP01004328">
    <property type="protein sequence ID" value="GER30224.1"/>
    <property type="molecule type" value="Genomic_DNA"/>
</dbReference>
<organism evidence="2 3">
    <name type="scientific">Striga asiatica</name>
    <name type="common">Asiatic witchweed</name>
    <name type="synonym">Buchnera asiatica</name>
    <dbReference type="NCBI Taxonomy" id="4170"/>
    <lineage>
        <taxon>Eukaryota</taxon>
        <taxon>Viridiplantae</taxon>
        <taxon>Streptophyta</taxon>
        <taxon>Embryophyta</taxon>
        <taxon>Tracheophyta</taxon>
        <taxon>Spermatophyta</taxon>
        <taxon>Magnoliopsida</taxon>
        <taxon>eudicotyledons</taxon>
        <taxon>Gunneridae</taxon>
        <taxon>Pentapetalae</taxon>
        <taxon>asterids</taxon>
        <taxon>lamiids</taxon>
        <taxon>Lamiales</taxon>
        <taxon>Orobanchaceae</taxon>
        <taxon>Buchnereae</taxon>
        <taxon>Striga</taxon>
    </lineage>
</organism>
<dbReference type="GO" id="GO:0003677">
    <property type="term" value="F:DNA binding"/>
    <property type="evidence" value="ECO:0007669"/>
    <property type="project" value="UniProtKB-KW"/>
</dbReference>
<keyword evidence="3" id="KW-1185">Reference proteome</keyword>
<keyword evidence="2" id="KW-0238">DNA-binding</keyword>
<protein>
    <submittedName>
        <fullName evidence="2">Basic helix-loop-helix (BHLH) DNA-bindingsuperfamily protein</fullName>
    </submittedName>
</protein>
<evidence type="ECO:0000313" key="3">
    <source>
        <dbReference type="Proteomes" id="UP000325081"/>
    </source>
</evidence>
<dbReference type="AlphaFoldDB" id="A0A5A7PC99"/>
<name>A0A5A7PC99_STRAF</name>
<accession>A0A5A7PC99</accession>
<feature type="region of interest" description="Disordered" evidence="1">
    <location>
        <begin position="70"/>
        <end position="96"/>
    </location>
</feature>
<gene>
    <name evidence="2" type="ORF">STAS_06154</name>
</gene>
<comment type="caution">
    <text evidence="2">The sequence shown here is derived from an EMBL/GenBank/DDBJ whole genome shotgun (WGS) entry which is preliminary data.</text>
</comment>
<feature type="region of interest" description="Disordered" evidence="1">
    <location>
        <begin position="119"/>
        <end position="146"/>
    </location>
</feature>
<feature type="region of interest" description="Disordered" evidence="1">
    <location>
        <begin position="1"/>
        <end position="26"/>
    </location>
</feature>
<evidence type="ECO:0000313" key="2">
    <source>
        <dbReference type="EMBL" id="GER30224.1"/>
    </source>
</evidence>
<dbReference type="Proteomes" id="UP000325081">
    <property type="component" value="Unassembled WGS sequence"/>
</dbReference>
<reference evidence="3" key="1">
    <citation type="journal article" date="2019" name="Curr. Biol.">
        <title>Genome Sequence of Striga asiatica Provides Insight into the Evolution of Plant Parasitism.</title>
        <authorList>
            <person name="Yoshida S."/>
            <person name="Kim S."/>
            <person name="Wafula E.K."/>
            <person name="Tanskanen J."/>
            <person name="Kim Y.M."/>
            <person name="Honaas L."/>
            <person name="Yang Z."/>
            <person name="Spallek T."/>
            <person name="Conn C.E."/>
            <person name="Ichihashi Y."/>
            <person name="Cheong K."/>
            <person name="Cui S."/>
            <person name="Der J.P."/>
            <person name="Gundlach H."/>
            <person name="Jiao Y."/>
            <person name="Hori C."/>
            <person name="Ishida J.K."/>
            <person name="Kasahara H."/>
            <person name="Kiba T."/>
            <person name="Kim M.S."/>
            <person name="Koo N."/>
            <person name="Laohavisit A."/>
            <person name="Lee Y.H."/>
            <person name="Lumba S."/>
            <person name="McCourt P."/>
            <person name="Mortimer J.C."/>
            <person name="Mutuku J.M."/>
            <person name="Nomura T."/>
            <person name="Sasaki-Sekimoto Y."/>
            <person name="Seto Y."/>
            <person name="Wang Y."/>
            <person name="Wakatake T."/>
            <person name="Sakakibara H."/>
            <person name="Demura T."/>
            <person name="Yamaguchi S."/>
            <person name="Yoneyama K."/>
            <person name="Manabe R.I."/>
            <person name="Nelson D.C."/>
            <person name="Schulman A.H."/>
            <person name="Timko M.P."/>
            <person name="dePamphilis C.W."/>
            <person name="Choi D."/>
            <person name="Shirasu K."/>
        </authorList>
    </citation>
    <scope>NUCLEOTIDE SEQUENCE [LARGE SCALE GENOMIC DNA]</scope>
    <source>
        <strain evidence="3">cv. UVA1</strain>
    </source>
</reference>
<evidence type="ECO:0000256" key="1">
    <source>
        <dbReference type="SAM" id="MobiDB-lite"/>
    </source>
</evidence>